<keyword evidence="3" id="KW-1185">Reference proteome</keyword>
<organism evidence="2 3">
    <name type="scientific">Zingiber officinale</name>
    <name type="common">Ginger</name>
    <name type="synonym">Amomum zingiber</name>
    <dbReference type="NCBI Taxonomy" id="94328"/>
    <lineage>
        <taxon>Eukaryota</taxon>
        <taxon>Viridiplantae</taxon>
        <taxon>Streptophyta</taxon>
        <taxon>Embryophyta</taxon>
        <taxon>Tracheophyta</taxon>
        <taxon>Spermatophyta</taxon>
        <taxon>Magnoliopsida</taxon>
        <taxon>Liliopsida</taxon>
        <taxon>Zingiberales</taxon>
        <taxon>Zingiberaceae</taxon>
        <taxon>Zingiber</taxon>
    </lineage>
</organism>
<name>A0A8J5L7U3_ZINOF</name>
<dbReference type="Proteomes" id="UP000734854">
    <property type="component" value="Unassembled WGS sequence"/>
</dbReference>
<feature type="region of interest" description="Disordered" evidence="1">
    <location>
        <begin position="352"/>
        <end position="395"/>
    </location>
</feature>
<proteinExistence type="predicted"/>
<protein>
    <submittedName>
        <fullName evidence="2">Uncharacterized protein</fullName>
    </submittedName>
</protein>
<dbReference type="AlphaFoldDB" id="A0A8J5L7U3"/>
<sequence>MEMNDNNCCCPHNFHCCQQQHRHQEVPDVGAVIGNCSDDHNNIPASLQLLKTFSRWLEIMVASKEKVLLAVWWLQYLLDGWKSSNNWKRPLDGQTALPKGLSHGGAWLSCGGTRGLATTTTPADVRIAVGLREPHARVSFLSSLPSHSRVFFLHSPLRVPAPAAGNLLLLLAQASQVLRRFPFFPSPQPLATPPSHATTTAATLLPPASTETPHQRRSHRAPAADLSSSRNPSPSHEHRGPQPPILISPESCPNESDSAYNGGNYESDFSLKKTAIWRPHARVSFLSSLPSHSRVFFLHSPSRVPAPAAGKLLLLLAQASQVLRRFPFFPSPQPLATPPSHAATTAATLLPPASTETPHQRRSHRAPAADLSSSRNPSPSHEHRGPQPPILISPEPCPNESDRMFLLDDFIVSCIGCVLSYCYGSCVFMMDQIVSSTNLEVEDVDSMLGSVSLTNRISRTELGKF</sequence>
<accession>A0A8J5L7U3</accession>
<feature type="compositionally biased region" description="Pro residues" evidence="1">
    <location>
        <begin position="386"/>
        <end position="395"/>
    </location>
</feature>
<reference evidence="2 3" key="1">
    <citation type="submission" date="2020-08" db="EMBL/GenBank/DDBJ databases">
        <title>Plant Genome Project.</title>
        <authorList>
            <person name="Zhang R.-G."/>
        </authorList>
    </citation>
    <scope>NUCLEOTIDE SEQUENCE [LARGE SCALE GENOMIC DNA]</scope>
    <source>
        <tissue evidence="2">Rhizome</tissue>
    </source>
</reference>
<evidence type="ECO:0000313" key="2">
    <source>
        <dbReference type="EMBL" id="KAG6503216.1"/>
    </source>
</evidence>
<comment type="caution">
    <text evidence="2">The sequence shown here is derived from an EMBL/GenBank/DDBJ whole genome shotgun (WGS) entry which is preliminary data.</text>
</comment>
<evidence type="ECO:0000313" key="3">
    <source>
        <dbReference type="Proteomes" id="UP000734854"/>
    </source>
</evidence>
<dbReference type="EMBL" id="JACMSC010000010">
    <property type="protein sequence ID" value="KAG6503216.1"/>
    <property type="molecule type" value="Genomic_DNA"/>
</dbReference>
<gene>
    <name evidence="2" type="ORF">ZIOFF_035527</name>
</gene>
<evidence type="ECO:0000256" key="1">
    <source>
        <dbReference type="SAM" id="MobiDB-lite"/>
    </source>
</evidence>
<feature type="region of interest" description="Disordered" evidence="1">
    <location>
        <begin position="207"/>
        <end position="259"/>
    </location>
</feature>